<proteinExistence type="predicted"/>
<evidence type="ECO:0000259" key="2">
    <source>
        <dbReference type="Pfam" id="PF26340"/>
    </source>
</evidence>
<protein>
    <submittedName>
        <fullName evidence="3">DUF3883 domain-containing protein</fullName>
    </submittedName>
</protein>
<dbReference type="InterPro" id="IPR024975">
    <property type="entry name" value="NOV_C"/>
</dbReference>
<sequence>MSLLSFERQFSNLKLNTRGGGEKSPHKVAMLLAVIELIAAEVITENKIFFNEKLKEVFTKNFNALAKESDRNNPHLPFFHLRSSGFWHHHLKPGKASSYAELATASGAGILAENIAFAYLDDELFELLGNGVARELLKTSLHKNLTDQDRNQLLDVGKGWDWLQCEVTVQDYFLMLNKELVGQKYSKAEHRRALLSKLKNRSEGSIEFKHQNISAVLVEMGQPYIQGYKPAFNYQQQLKQVVLAHLAAHPSVIDSIAQAADSLGPELPTQIDWASVFDSEIPERISSIQELARQYLARKTNFCERERNNRQLGERGEAFVIEFERYRLNQAGRADLAKEVEWSSSSRGDGLGYDVRSFNTDRDEELFIEVKTTSSGKYQPFFISDNEVAFSNACAQHYSLYRVYDFKQQARIYQLPGAVDQYVHLQPQSYKASFS</sequence>
<dbReference type="Pfam" id="PF13020">
    <property type="entry name" value="NOV_C"/>
    <property type="match status" value="1"/>
</dbReference>
<dbReference type="RefSeq" id="WP_123181375.1">
    <property type="nucleotide sequence ID" value="NZ_RHGB01000002.1"/>
</dbReference>
<dbReference type="Pfam" id="PF26340">
    <property type="entry name" value="DNA-SBD_ScoMcrA"/>
    <property type="match status" value="1"/>
</dbReference>
<dbReference type="Proteomes" id="UP000274695">
    <property type="component" value="Unassembled WGS sequence"/>
</dbReference>
<keyword evidence="4" id="KW-1185">Reference proteome</keyword>
<evidence type="ECO:0000313" key="4">
    <source>
        <dbReference type="Proteomes" id="UP000274695"/>
    </source>
</evidence>
<comment type="caution">
    <text evidence="3">The sequence shown here is derived from an EMBL/GenBank/DDBJ whole genome shotgun (WGS) entry which is preliminary data.</text>
</comment>
<reference evidence="3 4" key="1">
    <citation type="submission" date="2018-10" db="EMBL/GenBank/DDBJ databases">
        <title>Draft genome sequence of Zhongshania sp. DSW25-10.</title>
        <authorList>
            <person name="Oh J."/>
        </authorList>
    </citation>
    <scope>NUCLEOTIDE SEQUENCE [LARGE SCALE GENOMIC DNA]</scope>
    <source>
        <strain evidence="3 4">DSW25-10</strain>
    </source>
</reference>
<feature type="domain" description="Protein NO VEIN C-terminal" evidence="1">
    <location>
        <begin position="316"/>
        <end position="413"/>
    </location>
</feature>
<gene>
    <name evidence="3" type="ORF">D0911_02615</name>
</gene>
<evidence type="ECO:0000259" key="1">
    <source>
        <dbReference type="Pfam" id="PF13020"/>
    </source>
</evidence>
<organism evidence="3 4">
    <name type="scientific">Zhongshania marina</name>
    <dbReference type="NCBI Taxonomy" id="2304603"/>
    <lineage>
        <taxon>Bacteria</taxon>
        <taxon>Pseudomonadati</taxon>
        <taxon>Pseudomonadota</taxon>
        <taxon>Gammaproteobacteria</taxon>
        <taxon>Cellvibrionales</taxon>
        <taxon>Spongiibacteraceae</taxon>
        <taxon>Zhongshania</taxon>
    </lineage>
</organism>
<evidence type="ECO:0000313" key="3">
    <source>
        <dbReference type="EMBL" id="RNL67136.1"/>
    </source>
</evidence>
<feature type="domain" description="ScoMcrA-like DNA sulfur-binding" evidence="2">
    <location>
        <begin position="8"/>
        <end position="155"/>
    </location>
</feature>
<accession>A0ABX9W8L6</accession>
<dbReference type="EMBL" id="RHGB01000002">
    <property type="protein sequence ID" value="RNL67136.1"/>
    <property type="molecule type" value="Genomic_DNA"/>
</dbReference>
<name>A0ABX9W8L6_9GAMM</name>
<dbReference type="InterPro" id="IPR058813">
    <property type="entry name" value="DNA-SBD_ScoMcrA"/>
</dbReference>